<feature type="region of interest" description="Disordered" evidence="9">
    <location>
        <begin position="338"/>
        <end position="375"/>
    </location>
</feature>
<comment type="caution">
    <text evidence="10">The sequence shown here is derived from an EMBL/GenBank/DDBJ whole genome shotgun (WGS) entry which is preliminary data.</text>
</comment>
<dbReference type="InterPro" id="IPR021110">
    <property type="entry name" value="DNA_rep_checkpnt_protein"/>
</dbReference>
<feature type="compositionally biased region" description="Low complexity" evidence="9">
    <location>
        <begin position="80"/>
        <end position="90"/>
    </location>
</feature>
<evidence type="ECO:0000256" key="2">
    <source>
        <dbReference type="ARBA" id="ARBA00007276"/>
    </source>
</evidence>
<dbReference type="GO" id="GO:0000727">
    <property type="term" value="P:double-strand break repair via break-induced replication"/>
    <property type="evidence" value="ECO:0007669"/>
    <property type="project" value="TreeGrafter"/>
</dbReference>
<dbReference type="GO" id="GO:0006270">
    <property type="term" value="P:DNA replication initiation"/>
    <property type="evidence" value="ECO:0007669"/>
    <property type="project" value="UniProtKB-UniRule"/>
</dbReference>
<dbReference type="FunFam" id="1.10.10.1460:FF:000001">
    <property type="entry name" value="DNA replication regulator Sld2"/>
    <property type="match status" value="1"/>
</dbReference>
<feature type="compositionally biased region" description="Basic residues" evidence="9">
    <location>
        <begin position="414"/>
        <end position="436"/>
    </location>
</feature>
<gene>
    <name evidence="10" type="ORF">NKR19_g690</name>
</gene>
<evidence type="ECO:0000256" key="9">
    <source>
        <dbReference type="SAM" id="MobiDB-lite"/>
    </source>
</evidence>
<feature type="compositionally biased region" description="Acidic residues" evidence="9">
    <location>
        <begin position="444"/>
        <end position="456"/>
    </location>
</feature>
<sequence>MDDTTRSEYETQSQTLRAELKQWETSWAKNHDGKKPSRDDIKQNPDIATKYKSYNKLRDILSGKLSPLSKSSPPRKRKSLPSTSAAATPSKRQRTTPSFSRTILLPDATTTTPSLNRKLFLSPASHKAPTPTSIGPTPQRDGKVLGLFDLLSGSEETPSRPRSGDFISDGVPDLLAATPRKRGHQDDEQESNGDSIATPAAHRHGRTPMSSSKRAMLDNFLLFTPLKNHDGNAGGTSFASRIGIASTNTATDKENGLLTTPKGPGSVSKSLFATPAFLKRGHKPLDTVDEEGRAEEEVRPLRLPRKPLVRGLSSVVAGLRKLEEEKLDDEMEAMREMEAEMDGGGSMPPPAKRQKVVDQPSQAGKGAGGGGEVDVVEDGQIEAKPVLLGGFDDENLLDSDVEEQQLDRGQPLRVYKKKGQKRTTRRVNMRPTRARRPAAQQEGGENEDGDDQEEVVPETQLVDTAVEREEDYKVMSGSDFEEDKTTKKSKSKTVKGKKDGNDGEEKEGTVKKAVRKVKATANANFKRLKLRNYGAKGGPGQNSRFRRRR</sequence>
<comment type="function">
    <text evidence="7 8">Has a role in the initiation of DNA replication. Required at S-phase checkpoint.</text>
</comment>
<evidence type="ECO:0000256" key="5">
    <source>
        <dbReference type="ARBA" id="ARBA00023242"/>
    </source>
</evidence>
<proteinExistence type="inferred from homology"/>
<feature type="region of interest" description="Disordered" evidence="9">
    <location>
        <begin position="177"/>
        <end position="211"/>
    </location>
</feature>
<dbReference type="GO" id="GO:0003697">
    <property type="term" value="F:single-stranded DNA binding"/>
    <property type="evidence" value="ECO:0007669"/>
    <property type="project" value="TreeGrafter"/>
</dbReference>
<keyword evidence="4 8" id="KW-0235">DNA replication</keyword>
<organism evidence="10 11">
    <name type="scientific">Coniochaeta hoffmannii</name>
    <dbReference type="NCBI Taxonomy" id="91930"/>
    <lineage>
        <taxon>Eukaryota</taxon>
        <taxon>Fungi</taxon>
        <taxon>Dikarya</taxon>
        <taxon>Ascomycota</taxon>
        <taxon>Pezizomycotina</taxon>
        <taxon>Sordariomycetes</taxon>
        <taxon>Sordariomycetidae</taxon>
        <taxon>Coniochaetales</taxon>
        <taxon>Coniochaetaceae</taxon>
        <taxon>Coniochaeta</taxon>
    </lineage>
</organism>
<dbReference type="AlphaFoldDB" id="A0AA38W0Q3"/>
<keyword evidence="5 8" id="KW-0539">Nucleus</keyword>
<dbReference type="Proteomes" id="UP001174691">
    <property type="component" value="Unassembled WGS sequence"/>
</dbReference>
<feature type="region of interest" description="Disordered" evidence="9">
    <location>
        <begin position="399"/>
        <end position="513"/>
    </location>
</feature>
<reference evidence="10" key="1">
    <citation type="submission" date="2022-07" db="EMBL/GenBank/DDBJ databases">
        <title>Fungi with potential for degradation of polypropylene.</title>
        <authorList>
            <person name="Gostincar C."/>
        </authorList>
    </citation>
    <scope>NUCLEOTIDE SEQUENCE</scope>
    <source>
        <strain evidence="10">EXF-13287</strain>
    </source>
</reference>
<name>A0AA38W0Q3_9PEZI</name>
<feature type="compositionally biased region" description="Low complexity" evidence="9">
    <location>
        <begin position="62"/>
        <end position="72"/>
    </location>
</feature>
<dbReference type="InterPro" id="IPR040203">
    <property type="entry name" value="Sld2"/>
</dbReference>
<dbReference type="CDD" id="cd22289">
    <property type="entry name" value="RecQL4_SLD2_NTD"/>
    <property type="match status" value="1"/>
</dbReference>
<evidence type="ECO:0000256" key="4">
    <source>
        <dbReference type="ARBA" id="ARBA00022705"/>
    </source>
</evidence>
<feature type="region of interest" description="Disordered" evidence="9">
    <location>
        <begin position="153"/>
        <end position="172"/>
    </location>
</feature>
<dbReference type="Pfam" id="PF11719">
    <property type="entry name" value="Drc1-Sld2"/>
    <property type="match status" value="1"/>
</dbReference>
<evidence type="ECO:0000256" key="7">
    <source>
        <dbReference type="ARBA" id="ARBA00025253"/>
    </source>
</evidence>
<dbReference type="GO" id="GO:1902977">
    <property type="term" value="P:mitotic DNA replication preinitiation complex assembly"/>
    <property type="evidence" value="ECO:0007669"/>
    <property type="project" value="TreeGrafter"/>
</dbReference>
<dbReference type="PANTHER" id="PTHR28124">
    <property type="entry name" value="DNA REPLICATION REGULATOR SLD2"/>
    <property type="match status" value="1"/>
</dbReference>
<comment type="similarity">
    <text evidence="2 8">Belongs to the SLD2 family.</text>
</comment>
<keyword evidence="6 8" id="KW-0131">Cell cycle</keyword>
<dbReference type="Gene3D" id="1.10.10.1460">
    <property type="match status" value="1"/>
</dbReference>
<evidence type="ECO:0000256" key="8">
    <source>
        <dbReference type="RuleBase" id="RU367067"/>
    </source>
</evidence>
<dbReference type="PANTHER" id="PTHR28124:SF1">
    <property type="entry name" value="DNA REPLICATION REGULATOR SLD2"/>
    <property type="match status" value="1"/>
</dbReference>
<feature type="region of interest" description="Disordered" evidence="9">
    <location>
        <begin position="62"/>
        <end position="144"/>
    </location>
</feature>
<feature type="compositionally biased region" description="Basic and acidic residues" evidence="9">
    <location>
        <begin position="496"/>
        <end position="510"/>
    </location>
</feature>
<dbReference type="GO" id="GO:0031261">
    <property type="term" value="C:DNA replication preinitiation complex"/>
    <property type="evidence" value="ECO:0007669"/>
    <property type="project" value="TreeGrafter"/>
</dbReference>
<evidence type="ECO:0000256" key="6">
    <source>
        <dbReference type="ARBA" id="ARBA00023306"/>
    </source>
</evidence>
<evidence type="ECO:0000313" key="11">
    <source>
        <dbReference type="Proteomes" id="UP001174691"/>
    </source>
</evidence>
<accession>A0AA38W0Q3</accession>
<dbReference type="GO" id="GO:0003688">
    <property type="term" value="F:DNA replication origin binding"/>
    <property type="evidence" value="ECO:0007669"/>
    <property type="project" value="TreeGrafter"/>
</dbReference>
<feature type="region of interest" description="Disordered" evidence="9">
    <location>
        <begin position="27"/>
        <end position="47"/>
    </location>
</feature>
<evidence type="ECO:0000256" key="3">
    <source>
        <dbReference type="ARBA" id="ARBA00018363"/>
    </source>
</evidence>
<feature type="compositionally biased region" description="Basic and acidic residues" evidence="9">
    <location>
        <begin position="29"/>
        <end position="43"/>
    </location>
</feature>
<evidence type="ECO:0000256" key="1">
    <source>
        <dbReference type="ARBA" id="ARBA00004123"/>
    </source>
</evidence>
<protein>
    <recommendedName>
        <fullName evidence="3 8">DNA replication regulator SLD2</fullName>
    </recommendedName>
</protein>
<dbReference type="EMBL" id="JANBVN010000006">
    <property type="protein sequence ID" value="KAJ9165154.1"/>
    <property type="molecule type" value="Genomic_DNA"/>
</dbReference>
<feature type="region of interest" description="Disordered" evidence="9">
    <location>
        <begin position="529"/>
        <end position="549"/>
    </location>
</feature>
<evidence type="ECO:0000313" key="10">
    <source>
        <dbReference type="EMBL" id="KAJ9165154.1"/>
    </source>
</evidence>
<comment type="subcellular location">
    <subcellularLocation>
        <location evidence="1 8">Nucleus</location>
    </subcellularLocation>
</comment>
<keyword evidence="11" id="KW-1185">Reference proteome</keyword>